<dbReference type="AlphaFoldDB" id="A0A7E4V7Y6"/>
<protein>
    <submittedName>
        <fullName evidence="2">Transposase</fullName>
    </submittedName>
</protein>
<keyword evidence="1" id="KW-1185">Reference proteome</keyword>
<proteinExistence type="predicted"/>
<reference evidence="2" key="2">
    <citation type="submission" date="2020-10" db="UniProtKB">
        <authorList>
            <consortium name="WormBaseParasite"/>
        </authorList>
    </citation>
    <scope>IDENTIFICATION</scope>
</reference>
<dbReference type="WBParaSite" id="Pan_g17646.t1">
    <property type="protein sequence ID" value="Pan_g17646.t1"/>
    <property type="gene ID" value="Pan_g17646"/>
</dbReference>
<evidence type="ECO:0000313" key="1">
    <source>
        <dbReference type="Proteomes" id="UP000492821"/>
    </source>
</evidence>
<sequence>MSGRGHGNNTQVRHRAPLCHSRPFDPRAVGFLLRCATAAFAVVDGPIDSVPKGVPPVFTDQRPHPAAPWPNCDCLTRACRKSGLQAQDNGICWKPLAHIPPIATYSLSSVALNTVMWGECHIDCRHGGFPLIDGFKKISALANRGGDGFVKAAQIRYQRCRLDVPAGYLQALIGFSWRQIGF</sequence>
<evidence type="ECO:0000313" key="2">
    <source>
        <dbReference type="WBParaSite" id="Pan_g17646.t1"/>
    </source>
</evidence>
<reference evidence="1" key="1">
    <citation type="journal article" date="2013" name="Genetics">
        <title>The draft genome and transcriptome of Panagrellus redivivus are shaped by the harsh demands of a free-living lifestyle.</title>
        <authorList>
            <person name="Srinivasan J."/>
            <person name="Dillman A.R."/>
            <person name="Macchietto M.G."/>
            <person name="Heikkinen L."/>
            <person name="Lakso M."/>
            <person name="Fracchia K.M."/>
            <person name="Antoshechkin I."/>
            <person name="Mortazavi A."/>
            <person name="Wong G."/>
            <person name="Sternberg P.W."/>
        </authorList>
    </citation>
    <scope>NUCLEOTIDE SEQUENCE [LARGE SCALE GENOMIC DNA]</scope>
    <source>
        <strain evidence="1">MT8872</strain>
    </source>
</reference>
<accession>A0A7E4V7Y6</accession>
<organism evidence="1 2">
    <name type="scientific">Panagrellus redivivus</name>
    <name type="common">Microworm</name>
    <dbReference type="NCBI Taxonomy" id="6233"/>
    <lineage>
        <taxon>Eukaryota</taxon>
        <taxon>Metazoa</taxon>
        <taxon>Ecdysozoa</taxon>
        <taxon>Nematoda</taxon>
        <taxon>Chromadorea</taxon>
        <taxon>Rhabditida</taxon>
        <taxon>Tylenchina</taxon>
        <taxon>Panagrolaimomorpha</taxon>
        <taxon>Panagrolaimoidea</taxon>
        <taxon>Panagrolaimidae</taxon>
        <taxon>Panagrellus</taxon>
    </lineage>
</organism>
<name>A0A7E4V7Y6_PANRE</name>
<dbReference type="Proteomes" id="UP000492821">
    <property type="component" value="Unassembled WGS sequence"/>
</dbReference>